<dbReference type="EMBL" id="LVYD01000013">
    <property type="protein sequence ID" value="OQP65901.1"/>
    <property type="molecule type" value="Genomic_DNA"/>
</dbReference>
<keyword evidence="2" id="KW-1185">Reference proteome</keyword>
<dbReference type="PANTHER" id="PTHR34817:SF2">
    <property type="entry name" value="NUCLEOTIDYLTRANSFERASE"/>
    <property type="match status" value="1"/>
</dbReference>
<proteinExistence type="predicted"/>
<dbReference type="PANTHER" id="PTHR34817">
    <property type="entry name" value="NUCLEOTIDYLTRANSFERASE"/>
    <property type="match status" value="1"/>
</dbReference>
<keyword evidence="1" id="KW-0808">Transferase</keyword>
<reference evidence="1 2" key="1">
    <citation type="submission" date="2016-03" db="EMBL/GenBank/DDBJ databases">
        <title>Niastella vici sp. nov., isolated from farmland soil.</title>
        <authorList>
            <person name="Chen L."/>
            <person name="Wang D."/>
            <person name="Yang S."/>
            <person name="Wang G."/>
        </authorList>
    </citation>
    <scope>NUCLEOTIDE SEQUENCE [LARGE SCALE GENOMIC DNA]</scope>
    <source>
        <strain evidence="1 2">DJ57</strain>
    </source>
</reference>
<dbReference type="OrthoDB" id="243791at2"/>
<gene>
    <name evidence="1" type="ORF">A3860_15020</name>
</gene>
<comment type="caution">
    <text evidence="1">The sequence shown here is derived from an EMBL/GenBank/DDBJ whole genome shotgun (WGS) entry which is preliminary data.</text>
</comment>
<organism evidence="1 2">
    <name type="scientific">Niastella vici</name>
    <dbReference type="NCBI Taxonomy" id="1703345"/>
    <lineage>
        <taxon>Bacteria</taxon>
        <taxon>Pseudomonadati</taxon>
        <taxon>Bacteroidota</taxon>
        <taxon>Chitinophagia</taxon>
        <taxon>Chitinophagales</taxon>
        <taxon>Chitinophagaceae</taxon>
        <taxon>Niastella</taxon>
    </lineage>
</organism>
<accession>A0A1V9G5I1</accession>
<dbReference type="RefSeq" id="WP_081145746.1">
    <property type="nucleotide sequence ID" value="NZ_LVYD01000013.1"/>
</dbReference>
<dbReference type="AlphaFoldDB" id="A0A1V9G5I1"/>
<evidence type="ECO:0000313" key="2">
    <source>
        <dbReference type="Proteomes" id="UP000192796"/>
    </source>
</evidence>
<dbReference type="InterPro" id="IPR018775">
    <property type="entry name" value="RlaP"/>
</dbReference>
<dbReference type="STRING" id="1703345.A3860_15020"/>
<evidence type="ECO:0000313" key="1">
    <source>
        <dbReference type="EMBL" id="OQP65901.1"/>
    </source>
</evidence>
<protein>
    <submittedName>
        <fullName evidence="1">Nucleotidyltransferase</fullName>
    </submittedName>
</protein>
<dbReference type="GO" id="GO:0016740">
    <property type="term" value="F:transferase activity"/>
    <property type="evidence" value="ECO:0007669"/>
    <property type="project" value="UniProtKB-KW"/>
</dbReference>
<dbReference type="Proteomes" id="UP000192796">
    <property type="component" value="Unassembled WGS sequence"/>
</dbReference>
<name>A0A1V9G5I1_9BACT</name>
<dbReference type="Pfam" id="PF10127">
    <property type="entry name" value="RlaP"/>
    <property type="match status" value="1"/>
</dbReference>
<sequence length="352" mass="40336">MTIKEIKEKGLLLFECISGSKAYGLNTAKSDTDLKGVYYLPKAQFYGLEYISQISNETSDEVYYELGRFVELLIKNNPNILELLASPDDCILYRHAIMSRLPISMFLSKLCKETFAGYALTQIKKARGYKKKIINPVEAERKTVPDFCFILQGHSSIPLNEWLAQNHFVQEQCGLTSIPHSKGLYALFYDKEARHHYRGIMSSELANDVSLSSIPKGEKEMAYLYFNIESYSSYCKDYKEYWEWVQKRNEDRYLGNAEHGKGYDAKNMMHTIRLLQVAEEILATGTLNVKRQNREELLSIKAGGFQYDELLAMANALMERIEKAELSSSLPSLPDKELVEGILVQMRAELYG</sequence>